<organism evidence="1 2">
    <name type="scientific">Hexamita inflata</name>
    <dbReference type="NCBI Taxonomy" id="28002"/>
    <lineage>
        <taxon>Eukaryota</taxon>
        <taxon>Metamonada</taxon>
        <taxon>Diplomonadida</taxon>
        <taxon>Hexamitidae</taxon>
        <taxon>Hexamitinae</taxon>
        <taxon>Hexamita</taxon>
    </lineage>
</organism>
<evidence type="ECO:0000313" key="1">
    <source>
        <dbReference type="EMBL" id="CAL6017934.1"/>
    </source>
</evidence>
<accession>A0ABP1IKB2</accession>
<keyword evidence="2" id="KW-1185">Reference proteome</keyword>
<sequence length="112" mass="13024">MSEQLTRTFEENHQNTIICSLVVMLLARDLFKCKLTPVSENCNHRWFINCEKQQKNQDHSKTDSPIEYICKYDDSFAPGCYGYSITLKIIVTQLSHVLNSIIENVQIELKLI</sequence>
<protein>
    <submittedName>
        <fullName evidence="1">Hypothetical_protein</fullName>
    </submittedName>
</protein>
<name>A0ABP1IKB2_9EUKA</name>
<reference evidence="1 2" key="1">
    <citation type="submission" date="2024-07" db="EMBL/GenBank/DDBJ databases">
        <authorList>
            <person name="Akdeniz Z."/>
        </authorList>
    </citation>
    <scope>NUCLEOTIDE SEQUENCE [LARGE SCALE GENOMIC DNA]</scope>
</reference>
<gene>
    <name evidence="1" type="ORF">HINF_LOCUS26228</name>
</gene>
<dbReference type="Proteomes" id="UP001642409">
    <property type="component" value="Unassembled WGS sequence"/>
</dbReference>
<comment type="caution">
    <text evidence="1">The sequence shown here is derived from an EMBL/GenBank/DDBJ whole genome shotgun (WGS) entry which is preliminary data.</text>
</comment>
<proteinExistence type="predicted"/>
<dbReference type="EMBL" id="CAXDID020000079">
    <property type="protein sequence ID" value="CAL6017934.1"/>
    <property type="molecule type" value="Genomic_DNA"/>
</dbReference>
<evidence type="ECO:0000313" key="2">
    <source>
        <dbReference type="Proteomes" id="UP001642409"/>
    </source>
</evidence>